<gene>
    <name evidence="1" type="ORF">AX774_g471</name>
</gene>
<comment type="caution">
    <text evidence="1">The sequence shown here is derived from an EMBL/GenBank/DDBJ whole genome shotgun (WGS) entry which is preliminary data.</text>
</comment>
<name>A0A1R1PYB9_ZANCU</name>
<reference evidence="2" key="1">
    <citation type="submission" date="2017-01" db="EMBL/GenBank/DDBJ databases">
        <authorList>
            <person name="Wang Y."/>
            <person name="White M."/>
            <person name="Kvist S."/>
            <person name="Moncalvo J.-M."/>
        </authorList>
    </citation>
    <scope>NUCLEOTIDE SEQUENCE [LARGE SCALE GENOMIC DNA]</scope>
    <source>
        <strain evidence="2">COL-18-3</strain>
    </source>
</reference>
<accession>A0A1R1PYB9</accession>
<dbReference type="EMBL" id="LSSK01000026">
    <property type="protein sequence ID" value="OMH85962.1"/>
    <property type="molecule type" value="Genomic_DNA"/>
</dbReference>
<proteinExistence type="predicted"/>
<dbReference type="AlphaFoldDB" id="A0A1R1PYB9"/>
<organism evidence="1 2">
    <name type="scientific">Zancudomyces culisetae</name>
    <name type="common">Gut fungus</name>
    <name type="synonym">Smittium culisetae</name>
    <dbReference type="NCBI Taxonomy" id="1213189"/>
    <lineage>
        <taxon>Eukaryota</taxon>
        <taxon>Fungi</taxon>
        <taxon>Fungi incertae sedis</taxon>
        <taxon>Zoopagomycota</taxon>
        <taxon>Kickxellomycotina</taxon>
        <taxon>Harpellomycetes</taxon>
        <taxon>Harpellales</taxon>
        <taxon>Legeriomycetaceae</taxon>
        <taxon>Zancudomyces</taxon>
    </lineage>
</organism>
<protein>
    <submittedName>
        <fullName evidence="1">Uncharacterized protein</fullName>
    </submittedName>
</protein>
<evidence type="ECO:0000313" key="1">
    <source>
        <dbReference type="EMBL" id="OMH85962.1"/>
    </source>
</evidence>
<sequence>MKKLTLTKVTKFGAYDADEKMHFFLRASPEWDHMSFEELLESGKTLITPLETSLTTNNTYEVEKLEDYFSNTMHSKYFRGTADVDGNVGGEKPLYVSQEIYEVLNKRTNDMGDFNETSSYKVTGESNERLGLIRGSSYHRRAKSLSSMDRFSCFKPSNLLKNPKSYLQSLVLQTKCNILAPGKKKDSV</sequence>
<keyword evidence="2" id="KW-1185">Reference proteome</keyword>
<dbReference type="Proteomes" id="UP000188320">
    <property type="component" value="Unassembled WGS sequence"/>
</dbReference>
<evidence type="ECO:0000313" key="2">
    <source>
        <dbReference type="Proteomes" id="UP000188320"/>
    </source>
</evidence>